<dbReference type="InterPro" id="IPR045357">
    <property type="entry name" value="Aminopeptidase_N-like_N"/>
</dbReference>
<dbReference type="EMBL" id="CZVW01000002">
    <property type="protein sequence ID" value="CUS96670.1"/>
    <property type="molecule type" value="Genomic_DNA"/>
</dbReference>
<dbReference type="InterPro" id="IPR016024">
    <property type="entry name" value="ARM-type_fold"/>
</dbReference>
<evidence type="ECO:0000256" key="6">
    <source>
        <dbReference type="ARBA" id="ARBA00022438"/>
    </source>
</evidence>
<evidence type="ECO:0000256" key="4">
    <source>
        <dbReference type="ARBA" id="ARBA00012564"/>
    </source>
</evidence>
<evidence type="ECO:0000256" key="7">
    <source>
        <dbReference type="ARBA" id="ARBA00022670"/>
    </source>
</evidence>
<dbReference type="InterPro" id="IPR011989">
    <property type="entry name" value="ARM-like"/>
</dbReference>
<dbReference type="PANTHER" id="PTHR11533:SF174">
    <property type="entry name" value="PUROMYCIN-SENSITIVE AMINOPEPTIDASE-RELATED"/>
    <property type="match status" value="1"/>
</dbReference>
<comment type="catalytic activity">
    <reaction evidence="1">
        <text>Release of an N-terminal amino acid, Xaa-|-Yaa- from a peptide, amide or arylamide. Xaa is preferably Ala, but may be most amino acids including Pro (slow action). When a terminal hydrophobic residue is followed by a prolyl residue, the two may be released as an intact Xaa-Pro dipeptide.</text>
        <dbReference type="EC" id="3.4.11.2"/>
    </reaction>
</comment>
<organism evidence="14 15">
    <name type="scientific">Candidatus Chryseopegocella kryptomonas</name>
    <dbReference type="NCBI Taxonomy" id="1633643"/>
    <lineage>
        <taxon>Bacteria</taxon>
        <taxon>Pseudomonadati</taxon>
        <taxon>Candidatus Kryptoniota</taxon>
        <taxon>Candidatus Chryseopegocella</taxon>
    </lineage>
</organism>
<keyword evidence="8" id="KW-0479">Metal-binding</keyword>
<reference evidence="15" key="1">
    <citation type="submission" date="2015-11" db="EMBL/GenBank/DDBJ databases">
        <authorList>
            <person name="Varghese N."/>
        </authorList>
    </citation>
    <scope>NUCLEOTIDE SEQUENCE [LARGE SCALE GENOMIC DNA]</scope>
    <source>
        <strain evidence="15">JGI-23</strain>
    </source>
</reference>
<dbReference type="InterPro" id="IPR014782">
    <property type="entry name" value="Peptidase_M1_dom"/>
</dbReference>
<keyword evidence="11" id="KW-0482">Metalloprotease</keyword>
<dbReference type="GO" id="GO:0006508">
    <property type="term" value="P:proteolysis"/>
    <property type="evidence" value="ECO:0007669"/>
    <property type="project" value="UniProtKB-KW"/>
</dbReference>
<evidence type="ECO:0000256" key="8">
    <source>
        <dbReference type="ARBA" id="ARBA00022723"/>
    </source>
</evidence>
<evidence type="ECO:0000313" key="15">
    <source>
        <dbReference type="Proteomes" id="UP000199197"/>
    </source>
</evidence>
<dbReference type="SUPFAM" id="SSF63737">
    <property type="entry name" value="Leukotriene A4 hydrolase N-terminal domain"/>
    <property type="match status" value="1"/>
</dbReference>
<evidence type="ECO:0000256" key="9">
    <source>
        <dbReference type="ARBA" id="ARBA00022801"/>
    </source>
</evidence>
<dbReference type="AlphaFoldDB" id="A0A0P1MLS7"/>
<comment type="similarity">
    <text evidence="3">Belongs to the peptidase M1 family.</text>
</comment>
<name>A0A0P1MLS7_9BACT</name>
<evidence type="ECO:0000313" key="14">
    <source>
        <dbReference type="EMBL" id="CUS96670.1"/>
    </source>
</evidence>
<evidence type="ECO:0000256" key="2">
    <source>
        <dbReference type="ARBA" id="ARBA00001947"/>
    </source>
</evidence>
<dbReference type="GO" id="GO:0042277">
    <property type="term" value="F:peptide binding"/>
    <property type="evidence" value="ECO:0007669"/>
    <property type="project" value="TreeGrafter"/>
</dbReference>
<dbReference type="GO" id="GO:0016020">
    <property type="term" value="C:membrane"/>
    <property type="evidence" value="ECO:0007669"/>
    <property type="project" value="TreeGrafter"/>
</dbReference>
<dbReference type="PANTHER" id="PTHR11533">
    <property type="entry name" value="PROTEASE M1 ZINC METALLOPROTEASE"/>
    <property type="match status" value="1"/>
</dbReference>
<evidence type="ECO:0000256" key="1">
    <source>
        <dbReference type="ARBA" id="ARBA00000098"/>
    </source>
</evidence>
<protein>
    <recommendedName>
        <fullName evidence="5">Aminopeptidase N</fullName>
        <ecNumber evidence="4">3.4.11.2</ecNumber>
    </recommendedName>
</protein>
<dbReference type="GO" id="GO:0008270">
    <property type="term" value="F:zinc ion binding"/>
    <property type="evidence" value="ECO:0007669"/>
    <property type="project" value="InterPro"/>
</dbReference>
<dbReference type="InterPro" id="IPR050344">
    <property type="entry name" value="Peptidase_M1_aminopeptidases"/>
</dbReference>
<dbReference type="GO" id="GO:0070006">
    <property type="term" value="F:metalloaminopeptidase activity"/>
    <property type="evidence" value="ECO:0007669"/>
    <property type="project" value="TreeGrafter"/>
</dbReference>
<dbReference type="GO" id="GO:0005615">
    <property type="term" value="C:extracellular space"/>
    <property type="evidence" value="ECO:0007669"/>
    <property type="project" value="TreeGrafter"/>
</dbReference>
<dbReference type="GO" id="GO:0005737">
    <property type="term" value="C:cytoplasm"/>
    <property type="evidence" value="ECO:0007669"/>
    <property type="project" value="TreeGrafter"/>
</dbReference>
<dbReference type="InterPro" id="IPR042097">
    <property type="entry name" value="Aminopeptidase_N-like_N_sf"/>
</dbReference>
<comment type="cofactor">
    <cofactor evidence="2">
        <name>Zn(2+)</name>
        <dbReference type="ChEBI" id="CHEBI:29105"/>
    </cofactor>
</comment>
<evidence type="ECO:0000256" key="5">
    <source>
        <dbReference type="ARBA" id="ARBA00015611"/>
    </source>
</evidence>
<keyword evidence="15" id="KW-1185">Reference proteome</keyword>
<dbReference type="Gene3D" id="1.25.10.10">
    <property type="entry name" value="Leucine-rich Repeat Variant"/>
    <property type="match status" value="1"/>
</dbReference>
<dbReference type="EC" id="3.4.11.2" evidence="4"/>
<dbReference type="GO" id="GO:0043171">
    <property type="term" value="P:peptide catabolic process"/>
    <property type="evidence" value="ECO:0007669"/>
    <property type="project" value="TreeGrafter"/>
</dbReference>
<dbReference type="GO" id="GO:0016285">
    <property type="term" value="F:alanyl aminopeptidase activity"/>
    <property type="evidence" value="ECO:0007669"/>
    <property type="project" value="UniProtKB-EC"/>
</dbReference>
<accession>A0A0P1MLS7</accession>
<evidence type="ECO:0000259" key="13">
    <source>
        <dbReference type="Pfam" id="PF17900"/>
    </source>
</evidence>
<dbReference type="Gene3D" id="1.10.390.10">
    <property type="entry name" value="Neutral Protease Domain 2"/>
    <property type="match status" value="1"/>
</dbReference>
<feature type="domain" description="Aminopeptidase N-like N-terminal" evidence="13">
    <location>
        <begin position="47"/>
        <end position="224"/>
    </location>
</feature>
<sequence length="827" mass="96987">MRKLYFYFLLSLFILSTSFSQRPRFYYKSPTPPPEHFTRDRTYDLIHIKIEVSLDEKQKTVDGKVTTKFVPLRPNFNTFELDAAEMKIKNVYFVNGQKLNFNFDSLAQKLKIYLDKNYSLKDTLSVVVEYFVSNPRKGLYFIQPDSAYPDKPYQIWSQGQPEDNHYWFPCYDFPNDKATSELIATVNKNFVVISNGKLISVKEDRKRGLKTYHWFMDKPHSTYLISIVAGEYVKLQDYYLDIPLEYYVYKSNAKYAKLSFEKTPEIMKFFSEKIGYKYPYNKYAQTIVEDFVYGGMENITATTLTSSTIHDERAHLDVSSDGLVAHEMAHQWWGDLLTCRSWEHAWLNEGFATYFTALYFEHARGKDEFQFNVYNMQRSAKFADMSEKKPTVWNRYFDPTDLFGAHIYQRGGSILNMIRFILGDELFWKAMNYYATKYAYQNVETNDFKIAIEEATGFNLKWFFDQWLYKAGYPVFDVRYDYDDAKKVVKLFVEQIQPSDSLTPEVFKTPVDVEITTGSGSKTYRIFIDRRKQEFEFAVDDKPVMVIFDKGNWILKDLYFEKSKEELIYQAKNASEMIDRFWAVQELGKIMNEKDVVDVMKQVATSNEFYAIRQEAINNLGKLKDENTARFLIEIYKRENDSRVRRSIVEALKEFKFDFVADFLSNVIQTEKSYYVIASAVNSLALIDSSNKMNVLKKALEIDSHQEVVRTTALRRFSDFKNTKFEKEAIEILKKYSLRGNNPSIRMTAISTLSLFANNDPSIKDFIFGMVNTPEFFVRMVIYNVLGNIGDKDVLNYLKSAEKKEVDGRMLQAIWDAISRLESKLGE</sequence>
<dbReference type="Pfam" id="PF13646">
    <property type="entry name" value="HEAT_2"/>
    <property type="match status" value="2"/>
</dbReference>
<dbReference type="Proteomes" id="UP000199197">
    <property type="component" value="Unassembled WGS sequence"/>
</dbReference>
<evidence type="ECO:0000259" key="12">
    <source>
        <dbReference type="Pfam" id="PF01433"/>
    </source>
</evidence>
<dbReference type="RefSeq" id="WP_092346975.1">
    <property type="nucleotide sequence ID" value="NZ_CZVW01000002.1"/>
</dbReference>
<dbReference type="SUPFAM" id="SSF48371">
    <property type="entry name" value="ARM repeat"/>
    <property type="match status" value="1"/>
</dbReference>
<evidence type="ECO:0000256" key="3">
    <source>
        <dbReference type="ARBA" id="ARBA00010136"/>
    </source>
</evidence>
<dbReference type="Pfam" id="PF01433">
    <property type="entry name" value="Peptidase_M1"/>
    <property type="match status" value="1"/>
</dbReference>
<dbReference type="SUPFAM" id="SSF55486">
    <property type="entry name" value="Metalloproteases ('zincins'), catalytic domain"/>
    <property type="match status" value="1"/>
</dbReference>
<keyword evidence="9" id="KW-0378">Hydrolase</keyword>
<dbReference type="InterPro" id="IPR027268">
    <property type="entry name" value="Peptidase_M4/M1_CTD_sf"/>
</dbReference>
<gene>
    <name evidence="14" type="ORF">JGI23_00160</name>
</gene>
<dbReference type="Gene3D" id="2.60.40.1730">
    <property type="entry name" value="tricorn interacting facor f3 domain"/>
    <property type="match status" value="1"/>
</dbReference>
<keyword evidence="10" id="KW-0862">Zinc</keyword>
<evidence type="ECO:0000256" key="11">
    <source>
        <dbReference type="ARBA" id="ARBA00023049"/>
    </source>
</evidence>
<dbReference type="CDD" id="cd09603">
    <property type="entry name" value="M1_APN_like"/>
    <property type="match status" value="1"/>
</dbReference>
<keyword evidence="7" id="KW-0645">Protease</keyword>
<feature type="domain" description="Peptidase M1 membrane alanine aminopeptidase" evidence="12">
    <location>
        <begin position="259"/>
        <end position="467"/>
    </location>
</feature>
<dbReference type="Pfam" id="PF17900">
    <property type="entry name" value="Peptidase_M1_N"/>
    <property type="match status" value="1"/>
</dbReference>
<dbReference type="PRINTS" id="PR00756">
    <property type="entry name" value="ALADIPTASE"/>
</dbReference>
<dbReference type="OrthoDB" id="100605at2"/>
<proteinExistence type="inferred from homology"/>
<dbReference type="InterPro" id="IPR001930">
    <property type="entry name" value="Peptidase_M1"/>
</dbReference>
<evidence type="ECO:0000256" key="10">
    <source>
        <dbReference type="ARBA" id="ARBA00022833"/>
    </source>
</evidence>
<keyword evidence="6 14" id="KW-0031">Aminopeptidase</keyword>